<feature type="region of interest" description="Disordered" evidence="1">
    <location>
        <begin position="23"/>
        <end position="77"/>
    </location>
</feature>
<reference evidence="2 3" key="1">
    <citation type="submission" date="2019-02" db="EMBL/GenBank/DDBJ databases">
        <title>Genome sequencing of the rare red list fungi Hericium alpestre (H. flagellum).</title>
        <authorList>
            <person name="Buettner E."/>
            <person name="Kellner H."/>
        </authorList>
    </citation>
    <scope>NUCLEOTIDE SEQUENCE [LARGE SCALE GENOMIC DNA]</scope>
    <source>
        <strain evidence="2 3">DSM 108284</strain>
    </source>
</reference>
<sequence length="314" mass="34188">MTEESRRSRCVWRFIGDVFLCRPLNTNPEHSPPRRSASCPPSPSRNRVVEVLPLNQDSEDANAPSEQPTPGDDVHAPAAPVLVSADVPTSIPAQEPSHQSIDSPAQEDTLTDSNPPHALREDPCQEPLMLGHTSIAPLHGLSITDSASVSPSPSGQRVASVACTAWTAFKEALKITESFSDAFPPLKSVLSGLNIVLDRIEMVHEAQEEFSAVKDKVKGFAEMIRKYQNLDGNVSMDIHDRVNGFANALDVQKLSIEDKLNRGMIKRAIEGSGDKTDLSRFIRTIGHLVDQFMMATALNTDANVAELLKIHVGC</sequence>
<accession>A0A4Y9ZYC9</accession>
<organism evidence="2 3">
    <name type="scientific">Hericium alpestre</name>
    <dbReference type="NCBI Taxonomy" id="135208"/>
    <lineage>
        <taxon>Eukaryota</taxon>
        <taxon>Fungi</taxon>
        <taxon>Dikarya</taxon>
        <taxon>Basidiomycota</taxon>
        <taxon>Agaricomycotina</taxon>
        <taxon>Agaricomycetes</taxon>
        <taxon>Russulales</taxon>
        <taxon>Hericiaceae</taxon>
        <taxon>Hericium</taxon>
    </lineage>
</organism>
<feature type="region of interest" description="Disordered" evidence="1">
    <location>
        <begin position="90"/>
        <end position="123"/>
    </location>
</feature>
<protein>
    <submittedName>
        <fullName evidence="2">Uncharacterized protein</fullName>
    </submittedName>
</protein>
<evidence type="ECO:0000256" key="1">
    <source>
        <dbReference type="SAM" id="MobiDB-lite"/>
    </source>
</evidence>
<proteinExistence type="predicted"/>
<dbReference type="AlphaFoldDB" id="A0A4Y9ZYC9"/>
<evidence type="ECO:0000313" key="2">
    <source>
        <dbReference type="EMBL" id="TFY79200.1"/>
    </source>
</evidence>
<keyword evidence="3" id="KW-1185">Reference proteome</keyword>
<comment type="caution">
    <text evidence="2">The sequence shown here is derived from an EMBL/GenBank/DDBJ whole genome shotgun (WGS) entry which is preliminary data.</text>
</comment>
<dbReference type="CDD" id="cd21037">
    <property type="entry name" value="MLKL_NTD"/>
    <property type="match status" value="1"/>
</dbReference>
<dbReference type="Proteomes" id="UP000298061">
    <property type="component" value="Unassembled WGS sequence"/>
</dbReference>
<feature type="compositionally biased region" description="Polar residues" evidence="1">
    <location>
        <begin position="96"/>
        <end position="114"/>
    </location>
</feature>
<gene>
    <name evidence="2" type="ORF">EWM64_g4812</name>
</gene>
<evidence type="ECO:0000313" key="3">
    <source>
        <dbReference type="Proteomes" id="UP000298061"/>
    </source>
</evidence>
<dbReference type="EMBL" id="SFCI01000541">
    <property type="protein sequence ID" value="TFY79200.1"/>
    <property type="molecule type" value="Genomic_DNA"/>
</dbReference>
<dbReference type="InterPro" id="IPR059179">
    <property type="entry name" value="MLKL-like_MCAfunc"/>
</dbReference>
<name>A0A4Y9ZYC9_9AGAM</name>
<dbReference type="OrthoDB" id="3269932at2759"/>